<dbReference type="InterPro" id="IPR011013">
    <property type="entry name" value="Gal_mutarotase_sf_dom"/>
</dbReference>
<dbReference type="Proteomes" id="UP000294854">
    <property type="component" value="Unassembled WGS sequence"/>
</dbReference>
<dbReference type="EMBL" id="PUFO01000036">
    <property type="protein sequence ID" value="TDG78575.1"/>
    <property type="molecule type" value="Genomic_DNA"/>
</dbReference>
<dbReference type="Gene3D" id="1.50.10.10">
    <property type="match status" value="1"/>
</dbReference>
<reference evidence="4 5" key="1">
    <citation type="journal article" date="2019" name="Appl. Microbiol. Biotechnol.">
        <title>Uncovering carbohydrate metabolism through a genotype-phenotype association study of 56 lactic acid bacteria genomes.</title>
        <authorList>
            <person name="Buron-Moles G."/>
            <person name="Chailyan A."/>
            <person name="Dolejs I."/>
            <person name="Forster J."/>
            <person name="Miks M.H."/>
        </authorList>
    </citation>
    <scope>NUCLEOTIDE SEQUENCE [LARGE SCALE GENOMIC DNA]</scope>
    <source>
        <strain evidence="4 5">ATCC 49373</strain>
    </source>
</reference>
<dbReference type="Pfam" id="PF03632">
    <property type="entry name" value="Glyco_hydro_65m"/>
    <property type="match status" value="1"/>
</dbReference>
<dbReference type="InterPro" id="IPR005196">
    <property type="entry name" value="Glyco_hydro_65_N"/>
</dbReference>
<protein>
    <recommendedName>
        <fullName evidence="6">Glycoside hydrolase family 65 central catalytic domain-containing protein</fullName>
    </recommendedName>
</protein>
<sequence>MRTVSLKVMHESMELSYSEKDNQPPFRKFMIAYDKKQKIGENLEKIKIALAGLSFDAGIIEDPLIYNFSDTIVGINHQQIDMGLALTNMLNIPVVSEQAVNTSGLAEAVSQKKKYNEWHLDYFGQYNGKRNYGQEAMLTIGNGYLGLRGAYVEANADSNNYPGMYVAGVYNQLTTNINGRQVTNEDLVNLPNAQYLSFGVDHQNPFKIDKDDIQEIYRSLDLKNGQLSTSMLIQLSTGHLLEIKTTKVADMVNWHRFSIKYDITPVNFTGSLQVYSKIDAAVINGNVERYQDFDQHHIDVTSMSSQDNVVLLAGQTKQSKIQFCVGSTLSLSESTDKLKIQTTNDKQQILQVASVQVTAGQSFSFEKTVAVHTSLETKGDLAAATTADLPHQLFDAISKDTTTYWTDTWKKIDIQIENDISSQKLTRVNLYHLMISGAAKESGKLDASIGARGLHGEAYRGHIFWDEMFFMPFYALHYPKIAKSLLMYRYNRLDAARDYAKSESHEGAMYPWQSGLKGDEQSQFVHLNPVTHQWDPDNSRLQRHVSIAIAYNVLYYVNITGDTTFMNQYGLEMLLSIAKFWISMSHYDSKEKRYNISGVMGPDEFHENYPNSDKPGLTNNAYTNIMVAWLFDQILEIAPKIDKKILTTVENKSKFSHEDLVKMTDISSKLKLSINSSGIIAQFENYFKLPRLDFDAYRRKYGDISRMDRLLKSEGKSPDAYQVAKQADALMAYHLISPKSVEAVIQKLGYKLPNGYLTRNIQYYLDRTTHGSTLSRIVYAVLTAMDQNMDQSWKFFSTALFSDYYDIQGGTTAEGIHLGVMGATILIETRDYGGVHYENNQLSVSPKLPDEWTTIHFKEAFRGNWFDFSISHHLVTVKSEKPAIITVCGKKVNLEANKQEKTTY</sequence>
<dbReference type="InterPro" id="IPR005195">
    <property type="entry name" value="Glyco_hydro_65_M"/>
</dbReference>
<dbReference type="InterPro" id="IPR008928">
    <property type="entry name" value="6-hairpin_glycosidase_sf"/>
</dbReference>
<feature type="domain" description="Glycoside hydrolase family 65 C-terminal" evidence="2">
    <location>
        <begin position="839"/>
        <end position="894"/>
    </location>
</feature>
<dbReference type="SUPFAM" id="SSF74650">
    <property type="entry name" value="Galactose mutarotase-like"/>
    <property type="match status" value="1"/>
</dbReference>
<evidence type="ECO:0000313" key="5">
    <source>
        <dbReference type="Proteomes" id="UP000294854"/>
    </source>
</evidence>
<dbReference type="Gene3D" id="2.70.98.40">
    <property type="entry name" value="Glycoside hydrolase, family 65, N-terminal domain"/>
    <property type="match status" value="1"/>
</dbReference>
<feature type="domain" description="Glycoside hydrolase family 65 N-terminal" evidence="3">
    <location>
        <begin position="125"/>
        <end position="374"/>
    </location>
</feature>
<dbReference type="GO" id="GO:0016757">
    <property type="term" value="F:glycosyltransferase activity"/>
    <property type="evidence" value="ECO:0007669"/>
    <property type="project" value="UniProtKB-ARBA"/>
</dbReference>
<evidence type="ECO:0000313" key="4">
    <source>
        <dbReference type="EMBL" id="TDG78575.1"/>
    </source>
</evidence>
<comment type="caution">
    <text evidence="4">The sequence shown here is derived from an EMBL/GenBank/DDBJ whole genome shotgun (WGS) entry which is preliminary data.</text>
</comment>
<evidence type="ECO:0000259" key="3">
    <source>
        <dbReference type="Pfam" id="PF03636"/>
    </source>
</evidence>
<accession>A0A4R5NQK3</accession>
<dbReference type="PANTHER" id="PTHR11051">
    <property type="entry name" value="GLYCOSYL HYDROLASE-RELATED"/>
    <property type="match status" value="1"/>
</dbReference>
<keyword evidence="5" id="KW-1185">Reference proteome</keyword>
<gene>
    <name evidence="4" type="ORF">C5L31_001586</name>
</gene>
<evidence type="ECO:0000259" key="2">
    <source>
        <dbReference type="Pfam" id="PF03633"/>
    </source>
</evidence>
<dbReference type="AlphaFoldDB" id="A0A4R5NQK3"/>
<name>A0A4R5NQK3_9LACO</name>
<dbReference type="STRING" id="1122149.FD44_GL001863"/>
<dbReference type="RefSeq" id="WP_010620015.1">
    <property type="nucleotide sequence ID" value="NZ_CP042371.1"/>
</dbReference>
<dbReference type="InterPro" id="IPR012341">
    <property type="entry name" value="6hp_glycosidase-like_sf"/>
</dbReference>
<dbReference type="InterPro" id="IPR037018">
    <property type="entry name" value="GH65_N"/>
</dbReference>
<dbReference type="PANTHER" id="PTHR11051:SF8">
    <property type="entry name" value="PROTEIN-GLUCOSYLGALACTOSYLHYDROXYLYSINE GLUCOSIDASE"/>
    <property type="match status" value="1"/>
</dbReference>
<dbReference type="OrthoDB" id="9758855at2"/>
<feature type="domain" description="Glycoside hydrolase family 65 central catalytic" evidence="1">
    <location>
        <begin position="427"/>
        <end position="825"/>
    </location>
</feature>
<organism evidence="4 5">
    <name type="scientific">Secundilactobacillus malefermentans</name>
    <dbReference type="NCBI Taxonomy" id="176292"/>
    <lineage>
        <taxon>Bacteria</taxon>
        <taxon>Bacillati</taxon>
        <taxon>Bacillota</taxon>
        <taxon>Bacilli</taxon>
        <taxon>Lactobacillales</taxon>
        <taxon>Lactobacillaceae</taxon>
        <taxon>Secundilactobacillus</taxon>
    </lineage>
</organism>
<dbReference type="SUPFAM" id="SSF48208">
    <property type="entry name" value="Six-hairpin glycosidases"/>
    <property type="match status" value="1"/>
</dbReference>
<dbReference type="InterPro" id="IPR005194">
    <property type="entry name" value="Glyco_hydro_65_C"/>
</dbReference>
<dbReference type="Pfam" id="PF03636">
    <property type="entry name" value="Glyco_hydro_65N"/>
    <property type="match status" value="1"/>
</dbReference>
<evidence type="ECO:0008006" key="6">
    <source>
        <dbReference type="Google" id="ProtNLM"/>
    </source>
</evidence>
<dbReference type="GO" id="GO:0030246">
    <property type="term" value="F:carbohydrate binding"/>
    <property type="evidence" value="ECO:0007669"/>
    <property type="project" value="InterPro"/>
</dbReference>
<evidence type="ECO:0000259" key="1">
    <source>
        <dbReference type="Pfam" id="PF03632"/>
    </source>
</evidence>
<proteinExistence type="predicted"/>
<dbReference type="Pfam" id="PF03633">
    <property type="entry name" value="Glyco_hydro_65C"/>
    <property type="match status" value="1"/>
</dbReference>
<dbReference type="GO" id="GO:0004553">
    <property type="term" value="F:hydrolase activity, hydrolyzing O-glycosyl compounds"/>
    <property type="evidence" value="ECO:0007669"/>
    <property type="project" value="TreeGrafter"/>
</dbReference>
<dbReference type="Gene3D" id="2.60.420.10">
    <property type="entry name" value="Maltose phosphorylase, domain 3"/>
    <property type="match status" value="1"/>
</dbReference>
<dbReference type="GO" id="GO:0005975">
    <property type="term" value="P:carbohydrate metabolic process"/>
    <property type="evidence" value="ECO:0007669"/>
    <property type="project" value="InterPro"/>
</dbReference>